<evidence type="ECO:0000313" key="2">
    <source>
        <dbReference type="Proteomes" id="UP001303046"/>
    </source>
</evidence>
<accession>A0ABR1EPX0</accession>
<sequence length="100" mass="11783">MRLEQQSNVLGKWYYPVEHRTDNGYRLVDLRERTGHFHAQEEPSTPSAHVAGLDHVLMRKTPYVDVRNLFGMPLSILTTVHFFSASRYRSTRETEEFLFN</sequence>
<reference evidence="1 2" key="1">
    <citation type="submission" date="2023-08" db="EMBL/GenBank/DDBJ databases">
        <title>A Necator americanus chromosomal reference genome.</title>
        <authorList>
            <person name="Ilik V."/>
            <person name="Petrzelkova K.J."/>
            <person name="Pardy F."/>
            <person name="Fuh T."/>
            <person name="Niatou-Singa F.S."/>
            <person name="Gouil Q."/>
            <person name="Baker L."/>
            <person name="Ritchie M.E."/>
            <person name="Jex A.R."/>
            <person name="Gazzola D."/>
            <person name="Li H."/>
            <person name="Toshio Fujiwara R."/>
            <person name="Zhan B."/>
            <person name="Aroian R.V."/>
            <person name="Pafco B."/>
            <person name="Schwarz E.M."/>
        </authorList>
    </citation>
    <scope>NUCLEOTIDE SEQUENCE [LARGE SCALE GENOMIC DNA]</scope>
    <source>
        <strain evidence="1 2">Aroian</strain>
        <tissue evidence="1">Whole animal</tissue>
    </source>
</reference>
<comment type="caution">
    <text evidence="1">The sequence shown here is derived from an EMBL/GenBank/DDBJ whole genome shotgun (WGS) entry which is preliminary data.</text>
</comment>
<gene>
    <name evidence="1" type="primary">Necator_chrX.g25038</name>
    <name evidence="1" type="ORF">RB195_024872</name>
</gene>
<evidence type="ECO:0000313" key="1">
    <source>
        <dbReference type="EMBL" id="KAK6764705.1"/>
    </source>
</evidence>
<name>A0ABR1EPX0_NECAM</name>
<keyword evidence="2" id="KW-1185">Reference proteome</keyword>
<dbReference type="Proteomes" id="UP001303046">
    <property type="component" value="Unassembled WGS sequence"/>
</dbReference>
<proteinExistence type="predicted"/>
<organism evidence="1 2">
    <name type="scientific">Necator americanus</name>
    <name type="common">Human hookworm</name>
    <dbReference type="NCBI Taxonomy" id="51031"/>
    <lineage>
        <taxon>Eukaryota</taxon>
        <taxon>Metazoa</taxon>
        <taxon>Ecdysozoa</taxon>
        <taxon>Nematoda</taxon>
        <taxon>Chromadorea</taxon>
        <taxon>Rhabditida</taxon>
        <taxon>Rhabditina</taxon>
        <taxon>Rhabditomorpha</taxon>
        <taxon>Strongyloidea</taxon>
        <taxon>Ancylostomatidae</taxon>
        <taxon>Bunostominae</taxon>
        <taxon>Necator</taxon>
    </lineage>
</organism>
<dbReference type="EMBL" id="JAVFWL010000006">
    <property type="protein sequence ID" value="KAK6764705.1"/>
    <property type="molecule type" value="Genomic_DNA"/>
</dbReference>
<protein>
    <submittedName>
        <fullName evidence="1">Uncharacterized protein</fullName>
    </submittedName>
</protein>